<dbReference type="PANTHER" id="PTHR11808:SF80">
    <property type="entry name" value="CYSTATHIONINE GAMMA-LYASE"/>
    <property type="match status" value="1"/>
</dbReference>
<comment type="similarity">
    <text evidence="2 5">Belongs to the trans-sulfuration enzymes family.</text>
</comment>
<keyword evidence="7" id="KW-1185">Reference proteome</keyword>
<dbReference type="InterPro" id="IPR015424">
    <property type="entry name" value="PyrdxlP-dep_Trfase"/>
</dbReference>
<gene>
    <name evidence="6" type="ORF">PYK22_00077</name>
</gene>
<dbReference type="SUPFAM" id="SSF53383">
    <property type="entry name" value="PLP-dependent transferases"/>
    <property type="match status" value="1"/>
</dbReference>
<evidence type="ECO:0000313" key="7">
    <source>
        <dbReference type="Proteomes" id="UP000031518"/>
    </source>
</evidence>
<dbReference type="InterPro" id="IPR015422">
    <property type="entry name" value="PyrdxlP-dep_Trfase_small"/>
</dbReference>
<evidence type="ECO:0000256" key="4">
    <source>
        <dbReference type="PIRSR" id="PIRSR001434-2"/>
    </source>
</evidence>
<dbReference type="FunFam" id="3.90.1150.10:FF:000008">
    <property type="entry name" value="Cystathionine gamma-synthase"/>
    <property type="match status" value="1"/>
</dbReference>
<organism evidence="6 7">
    <name type="scientific">Pyrinomonas methylaliphatogenes</name>
    <dbReference type="NCBI Taxonomy" id="454194"/>
    <lineage>
        <taxon>Bacteria</taxon>
        <taxon>Pseudomonadati</taxon>
        <taxon>Acidobacteriota</taxon>
        <taxon>Blastocatellia</taxon>
        <taxon>Blastocatellales</taxon>
        <taxon>Pyrinomonadaceae</taxon>
        <taxon>Pyrinomonas</taxon>
    </lineage>
</organism>
<reference evidence="6 7" key="2">
    <citation type="submission" date="2015-01" db="EMBL/GenBank/DDBJ databases">
        <title>Complete genome sequence of Pyrinomonas methylaliphatogenes type strain K22T.</title>
        <authorList>
            <person name="Lee K.C.Y."/>
            <person name="Power J.F."/>
            <person name="Dunfield P.F."/>
            <person name="Morgan X.C."/>
            <person name="Huttenhower C."/>
            <person name="Stott M.B."/>
        </authorList>
    </citation>
    <scope>NUCLEOTIDE SEQUENCE [LARGE SCALE GENOMIC DNA]</scope>
    <source>
        <strain evidence="6 7">K22</strain>
    </source>
</reference>
<keyword evidence="6" id="KW-0456">Lyase</keyword>
<keyword evidence="6" id="KW-0808">Transferase</keyword>
<comment type="cofactor">
    <cofactor evidence="1 5">
        <name>pyridoxal 5'-phosphate</name>
        <dbReference type="ChEBI" id="CHEBI:597326"/>
    </cofactor>
</comment>
<dbReference type="InterPro" id="IPR000277">
    <property type="entry name" value="Cys/Met-Metab_PyrdxlP-dep_enz"/>
</dbReference>
<reference evidence="6 7" key="1">
    <citation type="submission" date="2013-12" db="EMBL/GenBank/DDBJ databases">
        <authorList>
            <person name="Stott M."/>
        </authorList>
    </citation>
    <scope>NUCLEOTIDE SEQUENCE [LARGE SCALE GENOMIC DNA]</scope>
    <source>
        <strain evidence="6 7">K22</strain>
    </source>
</reference>
<dbReference type="AlphaFoldDB" id="A0A0B6WVG3"/>
<keyword evidence="3 4" id="KW-0663">Pyridoxal phosphate</keyword>
<dbReference type="InterPro" id="IPR054542">
    <property type="entry name" value="Cys_met_metab_PP"/>
</dbReference>
<dbReference type="PANTHER" id="PTHR11808">
    <property type="entry name" value="TRANS-SULFURATION ENZYME FAMILY MEMBER"/>
    <property type="match status" value="1"/>
</dbReference>
<dbReference type="GO" id="GO:0003962">
    <property type="term" value="F:cystathionine gamma-synthase activity"/>
    <property type="evidence" value="ECO:0007669"/>
    <property type="project" value="UniProtKB-EC"/>
</dbReference>
<accession>A0A0B6WVG3</accession>
<dbReference type="Gene3D" id="3.40.640.10">
    <property type="entry name" value="Type I PLP-dependent aspartate aminotransferase-like (Major domain)"/>
    <property type="match status" value="1"/>
</dbReference>
<protein>
    <submittedName>
        <fullName evidence="6">Cystathionine beta-lyase/cystathionine gamma-synthase</fullName>
        <ecNumber evidence="6">2.5.1.48</ecNumber>
    </submittedName>
</protein>
<evidence type="ECO:0000313" key="6">
    <source>
        <dbReference type="EMBL" id="CDM64085.1"/>
    </source>
</evidence>
<dbReference type="GO" id="GO:0005737">
    <property type="term" value="C:cytoplasm"/>
    <property type="evidence" value="ECO:0007669"/>
    <property type="project" value="TreeGrafter"/>
</dbReference>
<dbReference type="GO" id="GO:0004123">
    <property type="term" value="F:cystathionine gamma-lyase activity"/>
    <property type="evidence" value="ECO:0007669"/>
    <property type="project" value="UniProtKB-ARBA"/>
</dbReference>
<dbReference type="CDD" id="cd00614">
    <property type="entry name" value="CGS_like"/>
    <property type="match status" value="1"/>
</dbReference>
<sequence>MANTTEQTEQPICCSESTLGTEEFVHFETLALHAGASPDPVTGALLPPIYQTTTYRQEAVGVHKGFTYSRAGNPTVAALERRLAALEGAPYATCYATGLAATTALCLALLEAGDRVIVSQVVYGGTVRLLQQFFARFGVRADFVDTSDLGALKAALREPARLVFIETPANPTLKLTDIEAAANLAHAAGALLVVDNTLLTPALQRPFEFGADIVLHSTTKFIEGHNATVGGALIVRDKELHERFEYTRTATGTIQAPFTAWLTLQGVKTLPLRMERHSENALRVARFLEKHPRIKRLIYPGLESFPQYELARRQQKSGGALIAFEVEGGTEAGIRLMNSVRLCALAENLGAAETLVTHPASMTHWSVPSDQREAAGITDGLVRLSVGLENPEDIIADLDRALRQ</sequence>
<evidence type="ECO:0000256" key="2">
    <source>
        <dbReference type="ARBA" id="ARBA00009077"/>
    </source>
</evidence>
<dbReference type="STRING" id="454194.PYK22_00077"/>
<dbReference type="Proteomes" id="UP000031518">
    <property type="component" value="Unassembled WGS sequence"/>
</dbReference>
<dbReference type="Pfam" id="PF01053">
    <property type="entry name" value="Cys_Met_Meta_PP"/>
    <property type="match status" value="1"/>
</dbReference>
<evidence type="ECO:0000256" key="5">
    <source>
        <dbReference type="RuleBase" id="RU362118"/>
    </source>
</evidence>
<dbReference type="PIRSF" id="PIRSF001434">
    <property type="entry name" value="CGS"/>
    <property type="match status" value="1"/>
</dbReference>
<dbReference type="OrthoDB" id="9803887at2"/>
<dbReference type="Gene3D" id="3.90.1150.10">
    <property type="entry name" value="Aspartate Aminotransferase, domain 1"/>
    <property type="match status" value="1"/>
</dbReference>
<dbReference type="GO" id="GO:0019346">
    <property type="term" value="P:transsulfuration"/>
    <property type="evidence" value="ECO:0007669"/>
    <property type="project" value="InterPro"/>
</dbReference>
<dbReference type="PROSITE" id="PS00868">
    <property type="entry name" value="CYS_MET_METAB_PP"/>
    <property type="match status" value="1"/>
</dbReference>
<dbReference type="RefSeq" id="WP_083437470.1">
    <property type="nucleotide sequence ID" value="NZ_CBXV010000001.1"/>
</dbReference>
<dbReference type="GO" id="GO:0030170">
    <property type="term" value="F:pyridoxal phosphate binding"/>
    <property type="evidence" value="ECO:0007669"/>
    <property type="project" value="InterPro"/>
</dbReference>
<dbReference type="EMBL" id="CBXV010000001">
    <property type="protein sequence ID" value="CDM64085.1"/>
    <property type="molecule type" value="Genomic_DNA"/>
</dbReference>
<name>A0A0B6WVG3_9BACT</name>
<evidence type="ECO:0000256" key="1">
    <source>
        <dbReference type="ARBA" id="ARBA00001933"/>
    </source>
</evidence>
<feature type="modified residue" description="N6-(pyridoxal phosphate)lysine" evidence="4">
    <location>
        <position position="220"/>
    </location>
</feature>
<evidence type="ECO:0000256" key="3">
    <source>
        <dbReference type="ARBA" id="ARBA00022898"/>
    </source>
</evidence>
<proteinExistence type="inferred from homology"/>
<dbReference type="EC" id="2.5.1.48" evidence="6"/>
<dbReference type="FunFam" id="3.40.640.10:FF:000009">
    <property type="entry name" value="Cystathionine gamma-synthase homolog"/>
    <property type="match status" value="1"/>
</dbReference>
<dbReference type="InterPro" id="IPR015421">
    <property type="entry name" value="PyrdxlP-dep_Trfase_major"/>
</dbReference>